<comment type="caution">
    <text evidence="8">The sequence shown here is derived from an EMBL/GenBank/DDBJ whole genome shotgun (WGS) entry which is preliminary data.</text>
</comment>
<gene>
    <name evidence="8" type="ORF">GCM10009787_18630</name>
</gene>
<accession>A0ABP5N9X0</accession>
<keyword evidence="5" id="KW-0411">Iron-sulfur</keyword>
<sequence length="107" mass="11317">MARITYRSPDGTATTLDVPEGNSVMRGAVVNGVDGIVGECGGGAMCATCHVYVDRGSPVTLPAMSDIEDELLHTTACPRRENSRLSCQLPVTDEIDGLVVDVPERQV</sequence>
<dbReference type="Pfam" id="PF00111">
    <property type="entry name" value="Fer2"/>
    <property type="match status" value="1"/>
</dbReference>
<keyword evidence="2" id="KW-0001">2Fe-2S</keyword>
<dbReference type="PANTHER" id="PTHR23426">
    <property type="entry name" value="FERREDOXIN/ADRENODOXIN"/>
    <property type="match status" value="1"/>
</dbReference>
<dbReference type="CDD" id="cd00207">
    <property type="entry name" value="fer2"/>
    <property type="match status" value="1"/>
</dbReference>
<proteinExistence type="inferred from homology"/>
<dbReference type="InterPro" id="IPR001055">
    <property type="entry name" value="Adrenodoxin-like"/>
</dbReference>
<protein>
    <submittedName>
        <fullName evidence="8">2Fe-2S iron-sulfur cluster-binding protein</fullName>
    </submittedName>
</protein>
<dbReference type="PRINTS" id="PR00355">
    <property type="entry name" value="ADRENODOXIN"/>
</dbReference>
<dbReference type="InterPro" id="IPR001041">
    <property type="entry name" value="2Fe-2S_ferredoxin-type"/>
</dbReference>
<comment type="similarity">
    <text evidence="1">Belongs to the adrenodoxin/putidaredoxin family.</text>
</comment>
<evidence type="ECO:0000256" key="1">
    <source>
        <dbReference type="ARBA" id="ARBA00010914"/>
    </source>
</evidence>
<feature type="domain" description="2Fe-2S ferredoxin-type" evidence="7">
    <location>
        <begin position="2"/>
        <end position="106"/>
    </location>
</feature>
<evidence type="ECO:0000256" key="3">
    <source>
        <dbReference type="ARBA" id="ARBA00022723"/>
    </source>
</evidence>
<dbReference type="PANTHER" id="PTHR23426:SF65">
    <property type="entry name" value="FERREDOXIN-2, MITOCHONDRIAL"/>
    <property type="match status" value="1"/>
</dbReference>
<name>A0ABP5N9X0_9ACTN</name>
<dbReference type="EMBL" id="BAAAOQ010000005">
    <property type="protein sequence ID" value="GAA2194087.1"/>
    <property type="molecule type" value="Genomic_DNA"/>
</dbReference>
<evidence type="ECO:0000259" key="7">
    <source>
        <dbReference type="PROSITE" id="PS51085"/>
    </source>
</evidence>
<dbReference type="Gene3D" id="3.10.20.30">
    <property type="match status" value="1"/>
</dbReference>
<evidence type="ECO:0000313" key="8">
    <source>
        <dbReference type="EMBL" id="GAA2194087.1"/>
    </source>
</evidence>
<comment type="cofactor">
    <cofactor evidence="6">
        <name>[2Fe-2S] cluster</name>
        <dbReference type="ChEBI" id="CHEBI:190135"/>
    </cofactor>
</comment>
<evidence type="ECO:0000256" key="2">
    <source>
        <dbReference type="ARBA" id="ARBA00022714"/>
    </source>
</evidence>
<dbReference type="InterPro" id="IPR012675">
    <property type="entry name" value="Beta-grasp_dom_sf"/>
</dbReference>
<evidence type="ECO:0000256" key="4">
    <source>
        <dbReference type="ARBA" id="ARBA00023004"/>
    </source>
</evidence>
<evidence type="ECO:0000256" key="6">
    <source>
        <dbReference type="ARBA" id="ARBA00034078"/>
    </source>
</evidence>
<keyword evidence="3" id="KW-0479">Metal-binding</keyword>
<dbReference type="SUPFAM" id="SSF54292">
    <property type="entry name" value="2Fe-2S ferredoxin-like"/>
    <property type="match status" value="1"/>
</dbReference>
<dbReference type="PROSITE" id="PS51085">
    <property type="entry name" value="2FE2S_FER_2"/>
    <property type="match status" value="1"/>
</dbReference>
<reference evidence="9" key="1">
    <citation type="journal article" date="2019" name="Int. J. Syst. Evol. Microbiol.">
        <title>The Global Catalogue of Microorganisms (GCM) 10K type strain sequencing project: providing services to taxonomists for standard genome sequencing and annotation.</title>
        <authorList>
            <consortium name="The Broad Institute Genomics Platform"/>
            <consortium name="The Broad Institute Genome Sequencing Center for Infectious Disease"/>
            <person name="Wu L."/>
            <person name="Ma J."/>
        </authorList>
    </citation>
    <scope>NUCLEOTIDE SEQUENCE [LARGE SCALE GENOMIC DNA]</scope>
    <source>
        <strain evidence="9">JCM 14924</strain>
    </source>
</reference>
<keyword evidence="9" id="KW-1185">Reference proteome</keyword>
<dbReference type="InterPro" id="IPR036010">
    <property type="entry name" value="2Fe-2S_ferredoxin-like_sf"/>
</dbReference>
<dbReference type="RefSeq" id="WP_059247713.1">
    <property type="nucleotide sequence ID" value="NZ_BAAAOQ010000005.1"/>
</dbReference>
<dbReference type="Proteomes" id="UP001501391">
    <property type="component" value="Unassembled WGS sequence"/>
</dbReference>
<evidence type="ECO:0000256" key="5">
    <source>
        <dbReference type="ARBA" id="ARBA00023014"/>
    </source>
</evidence>
<evidence type="ECO:0000313" key="9">
    <source>
        <dbReference type="Proteomes" id="UP001501391"/>
    </source>
</evidence>
<keyword evidence="4" id="KW-0408">Iron</keyword>
<organism evidence="8 9">
    <name type="scientific">Streptomyces bangladeshensis</name>
    <dbReference type="NCBI Taxonomy" id="295352"/>
    <lineage>
        <taxon>Bacteria</taxon>
        <taxon>Bacillati</taxon>
        <taxon>Actinomycetota</taxon>
        <taxon>Actinomycetes</taxon>
        <taxon>Kitasatosporales</taxon>
        <taxon>Streptomycetaceae</taxon>
        <taxon>Streptomyces</taxon>
    </lineage>
</organism>